<dbReference type="PANTHER" id="PTHR46929">
    <property type="entry name" value="EXPRESSED PROTEIN"/>
    <property type="match status" value="1"/>
</dbReference>
<feature type="region of interest" description="Disordered" evidence="1">
    <location>
        <begin position="188"/>
        <end position="236"/>
    </location>
</feature>
<accession>A0A0H5QZP1</accession>
<dbReference type="EMBL" id="HACM01007001">
    <property type="protein sequence ID" value="CRZ07443.1"/>
    <property type="molecule type" value="Transcribed_RNA"/>
</dbReference>
<evidence type="ECO:0000259" key="2">
    <source>
        <dbReference type="Pfam" id="PF12776"/>
    </source>
</evidence>
<organism evidence="3">
    <name type="scientific">Spongospora subterranea</name>
    <dbReference type="NCBI Taxonomy" id="70186"/>
    <lineage>
        <taxon>Eukaryota</taxon>
        <taxon>Sar</taxon>
        <taxon>Rhizaria</taxon>
        <taxon>Endomyxa</taxon>
        <taxon>Phytomyxea</taxon>
        <taxon>Plasmodiophorida</taxon>
        <taxon>Plasmodiophoridae</taxon>
        <taxon>Spongospora</taxon>
    </lineage>
</organism>
<feature type="non-terminal residue" evidence="3">
    <location>
        <position position="1"/>
    </location>
</feature>
<reference evidence="3" key="1">
    <citation type="submission" date="2015-04" db="EMBL/GenBank/DDBJ databases">
        <title>The genome sequence of the plant pathogenic Rhizarian Plasmodiophora brassicae reveals insights in its biotrophic life cycle and the origin of chitin synthesis.</title>
        <authorList>
            <person name="Schwelm A."/>
            <person name="Fogelqvist J."/>
            <person name="Knaust A."/>
            <person name="Julke S."/>
            <person name="Lilja T."/>
            <person name="Dhandapani V."/>
            <person name="Bonilla-Rosso G."/>
            <person name="Karlsson M."/>
            <person name="Shevchenko A."/>
            <person name="Choi S.R."/>
            <person name="Kim H.G."/>
            <person name="Park J.Y."/>
            <person name="Lim Y.P."/>
            <person name="Ludwig-Muller J."/>
            <person name="Dixelius C."/>
        </authorList>
    </citation>
    <scope>NUCLEOTIDE SEQUENCE</scope>
    <source>
        <tissue evidence="3">Potato root galls</tissue>
    </source>
</reference>
<proteinExistence type="predicted"/>
<feature type="domain" description="Myb/SANT-like" evidence="2">
    <location>
        <begin position="25"/>
        <end position="118"/>
    </location>
</feature>
<evidence type="ECO:0000313" key="3">
    <source>
        <dbReference type="EMBL" id="CRZ07443.1"/>
    </source>
</evidence>
<name>A0A0H5QZP1_9EUKA</name>
<dbReference type="InterPro" id="IPR024752">
    <property type="entry name" value="Myb/SANT-like_dom"/>
</dbReference>
<dbReference type="Pfam" id="PF12776">
    <property type="entry name" value="Myb_DNA-bind_3"/>
    <property type="match status" value="1"/>
</dbReference>
<protein>
    <recommendedName>
        <fullName evidence="2">Myb/SANT-like domain-containing protein</fullName>
    </recommendedName>
</protein>
<evidence type="ECO:0000256" key="1">
    <source>
        <dbReference type="SAM" id="MobiDB-lite"/>
    </source>
</evidence>
<sequence>TVGSSTLYNYLFLDMVAAKSEARAKWTVEKQQRLMELMSDEVVKCGKSENGYKKQSWHAVTLAFNKEFATVYESRQLKSQLNELKSNWKLLKQLKNNSGFGWDEQRQLPTAPDQTWDELIEVKPKYAIFRENPWVLFSAADILFEGTAATGEFAIESNVHVLPVSEGFFPYPPRSSLSVIADSICEDDYQSSSSSDHDKAPKRRKSGARPRSNEFTPNGGGAVAARPVSTTPRGRNSPAWAIADALAKFAESRAPMPASKPTPSLERAIQVLELDYADLFTDEELASAYEVMENEVKALNFSLMRKGSARDILASQTVNRTACIR</sequence>
<dbReference type="AlphaFoldDB" id="A0A0H5QZP1"/>
<dbReference type="PANTHER" id="PTHR46929:SF3">
    <property type="entry name" value="MYB_SANT-LIKE DOMAIN-CONTAINING PROTEIN"/>
    <property type="match status" value="1"/>
</dbReference>